<name>A0AAN8KR26_9TELE</name>
<dbReference type="AlphaFoldDB" id="A0AAN8KR26"/>
<comment type="caution">
    <text evidence="3">The sequence shown here is derived from an EMBL/GenBank/DDBJ whole genome shotgun (WGS) entry which is preliminary data.</text>
</comment>
<organism evidence="3 4">
    <name type="scientific">Coregonus suidteri</name>
    <dbReference type="NCBI Taxonomy" id="861788"/>
    <lineage>
        <taxon>Eukaryota</taxon>
        <taxon>Metazoa</taxon>
        <taxon>Chordata</taxon>
        <taxon>Craniata</taxon>
        <taxon>Vertebrata</taxon>
        <taxon>Euteleostomi</taxon>
        <taxon>Actinopterygii</taxon>
        <taxon>Neopterygii</taxon>
        <taxon>Teleostei</taxon>
        <taxon>Protacanthopterygii</taxon>
        <taxon>Salmoniformes</taxon>
        <taxon>Salmonidae</taxon>
        <taxon>Coregoninae</taxon>
        <taxon>Coregonus</taxon>
    </lineage>
</organism>
<dbReference type="PANTHER" id="PTHR23158:SF54">
    <property type="entry name" value="TRANSPORT AND GOLGI ORGANIZATION PROTEIN 1 HOMOLOG"/>
    <property type="match status" value="1"/>
</dbReference>
<dbReference type="GO" id="GO:0006888">
    <property type="term" value="P:endoplasmic reticulum to Golgi vesicle-mediated transport"/>
    <property type="evidence" value="ECO:0007669"/>
    <property type="project" value="TreeGrafter"/>
</dbReference>
<evidence type="ECO:0000313" key="4">
    <source>
        <dbReference type="Proteomes" id="UP001356427"/>
    </source>
</evidence>
<keyword evidence="4" id="KW-1185">Reference proteome</keyword>
<keyword evidence="1 2" id="KW-0175">Coiled coil</keyword>
<feature type="coiled-coil region" evidence="2">
    <location>
        <begin position="4"/>
        <end position="123"/>
    </location>
</feature>
<dbReference type="PANTHER" id="PTHR23158">
    <property type="entry name" value="MELANOMA INHIBITORY ACTIVITY-RELATED"/>
    <property type="match status" value="1"/>
</dbReference>
<dbReference type="GO" id="GO:0005789">
    <property type="term" value="C:endoplasmic reticulum membrane"/>
    <property type="evidence" value="ECO:0007669"/>
    <property type="project" value="TreeGrafter"/>
</dbReference>
<dbReference type="GO" id="GO:0035459">
    <property type="term" value="P:vesicle cargo loading"/>
    <property type="evidence" value="ECO:0007669"/>
    <property type="project" value="TreeGrafter"/>
</dbReference>
<protein>
    <submittedName>
        <fullName evidence="3">Uncharacterized protein</fullName>
    </submittedName>
</protein>
<dbReference type="GO" id="GO:0009306">
    <property type="term" value="P:protein secretion"/>
    <property type="evidence" value="ECO:0007669"/>
    <property type="project" value="TreeGrafter"/>
</dbReference>
<dbReference type="Proteomes" id="UP001356427">
    <property type="component" value="Unassembled WGS sequence"/>
</dbReference>
<reference evidence="3 4" key="1">
    <citation type="submission" date="2021-04" db="EMBL/GenBank/DDBJ databases">
        <authorList>
            <person name="De Guttry C."/>
            <person name="Zahm M."/>
            <person name="Klopp C."/>
            <person name="Cabau C."/>
            <person name="Louis A."/>
            <person name="Berthelot C."/>
            <person name="Parey E."/>
            <person name="Roest Crollius H."/>
            <person name="Montfort J."/>
            <person name="Robinson-Rechavi M."/>
            <person name="Bucao C."/>
            <person name="Bouchez O."/>
            <person name="Gislard M."/>
            <person name="Lluch J."/>
            <person name="Milhes M."/>
            <person name="Lampietro C."/>
            <person name="Lopez Roques C."/>
            <person name="Donnadieu C."/>
            <person name="Braasch I."/>
            <person name="Desvignes T."/>
            <person name="Postlethwait J."/>
            <person name="Bobe J."/>
            <person name="Wedekind C."/>
            <person name="Guiguen Y."/>
        </authorList>
    </citation>
    <scope>NUCLEOTIDE SEQUENCE [LARGE SCALE GENOMIC DNA]</scope>
    <source>
        <strain evidence="3">Cs_M1</strain>
        <tissue evidence="3">Blood</tissue>
    </source>
</reference>
<gene>
    <name evidence="3" type="ORF">J4Q44_G00317950</name>
</gene>
<dbReference type="InterPro" id="IPR051500">
    <property type="entry name" value="cTAGE_MIA/OTOR"/>
</dbReference>
<evidence type="ECO:0000313" key="3">
    <source>
        <dbReference type="EMBL" id="KAK6297212.1"/>
    </source>
</evidence>
<accession>A0AAN8KR26</accession>
<evidence type="ECO:0000256" key="1">
    <source>
        <dbReference type="ARBA" id="ARBA00023054"/>
    </source>
</evidence>
<proteinExistence type="predicted"/>
<dbReference type="GO" id="GO:0070971">
    <property type="term" value="C:endoplasmic reticulum exit site"/>
    <property type="evidence" value="ECO:0007669"/>
    <property type="project" value="TreeGrafter"/>
</dbReference>
<sequence length="218" mass="25844">MTKLLNEEKARKELEEQYQQLEHDILLVKSDRNHLENQYNTLQQKNEIMTEMYQQKENALQQKLTKEEFVRRNKEDMLTVVDGKALEAEEEVKVYRQRIKEIQDELKRTEKSYKAQMIEQEQKSHESWVIARAAERALLDEKKEGTNLRNKLTDMSSKLNELRRPLFKPTPGMAPMPLRRGKNQSSEFPLLFRAGDWHVCGAFSKAKSSEYNLQIEMK</sequence>
<dbReference type="EMBL" id="JAGTTL010000031">
    <property type="protein sequence ID" value="KAK6297212.1"/>
    <property type="molecule type" value="Genomic_DNA"/>
</dbReference>
<evidence type="ECO:0000256" key="2">
    <source>
        <dbReference type="SAM" id="Coils"/>
    </source>
</evidence>